<feature type="transmembrane region" description="Helical" evidence="1">
    <location>
        <begin position="9"/>
        <end position="29"/>
    </location>
</feature>
<keyword evidence="1" id="KW-0472">Membrane</keyword>
<evidence type="ECO:0000313" key="3">
    <source>
        <dbReference type="Proteomes" id="UP000226437"/>
    </source>
</evidence>
<protein>
    <submittedName>
        <fullName evidence="2">Uncharacterized protein</fullName>
    </submittedName>
</protein>
<dbReference type="AlphaFoldDB" id="A0A2G0CJS0"/>
<evidence type="ECO:0000313" key="2">
    <source>
        <dbReference type="EMBL" id="PHL00171.1"/>
    </source>
</evidence>
<keyword evidence="3" id="KW-1185">Reference proteome</keyword>
<accession>A0A2G0CJS0</accession>
<keyword evidence="1" id="KW-0812">Transmembrane</keyword>
<gene>
    <name evidence="2" type="ORF">CGL56_03780</name>
</gene>
<dbReference type="EMBL" id="PDLO01000001">
    <property type="protein sequence ID" value="PHL00171.1"/>
    <property type="molecule type" value="Genomic_DNA"/>
</dbReference>
<name>A0A2G0CJS0_9BACT</name>
<dbReference type="Proteomes" id="UP000226437">
    <property type="component" value="Unassembled WGS sequence"/>
</dbReference>
<organism evidence="2 3">
    <name type="scientific">Neolewinella marina</name>
    <dbReference type="NCBI Taxonomy" id="438751"/>
    <lineage>
        <taxon>Bacteria</taxon>
        <taxon>Pseudomonadati</taxon>
        <taxon>Bacteroidota</taxon>
        <taxon>Saprospiria</taxon>
        <taxon>Saprospirales</taxon>
        <taxon>Lewinellaceae</taxon>
        <taxon>Neolewinella</taxon>
    </lineage>
</organism>
<evidence type="ECO:0000256" key="1">
    <source>
        <dbReference type="SAM" id="Phobius"/>
    </source>
</evidence>
<comment type="caution">
    <text evidence="2">The sequence shown here is derived from an EMBL/GenBank/DDBJ whole genome shotgun (WGS) entry which is preliminary data.</text>
</comment>
<proteinExistence type="predicted"/>
<feature type="transmembrane region" description="Helical" evidence="1">
    <location>
        <begin position="41"/>
        <end position="61"/>
    </location>
</feature>
<keyword evidence="1" id="KW-1133">Transmembrane helix</keyword>
<sequence length="68" mass="7263">MLKALDMKLLYTIFFVLFTLLLISGAYIHVQTAGSQFWADILLGGGLLTLFGLFATVLLAGGGKVGEI</sequence>
<reference evidence="2 3" key="1">
    <citation type="submission" date="2017-10" db="EMBL/GenBank/DDBJ databases">
        <title>The draft genome sequence of Lewinella marina KCTC 32374.</title>
        <authorList>
            <person name="Wang K."/>
        </authorList>
    </citation>
    <scope>NUCLEOTIDE SEQUENCE [LARGE SCALE GENOMIC DNA]</scope>
    <source>
        <strain evidence="2 3">MKG-38</strain>
    </source>
</reference>